<dbReference type="InterPro" id="IPR000719">
    <property type="entry name" value="Prot_kinase_dom"/>
</dbReference>
<evidence type="ECO:0000259" key="23">
    <source>
        <dbReference type="PROSITE" id="PS50026"/>
    </source>
</evidence>
<dbReference type="InterPro" id="IPR011009">
    <property type="entry name" value="Kinase-like_dom_sf"/>
</dbReference>
<name>A0A7N2QY71_QUELO</name>
<dbReference type="OMA" id="WPNPWLV"/>
<evidence type="ECO:0000256" key="20">
    <source>
        <dbReference type="SAM" id="Phobius"/>
    </source>
</evidence>
<accession>A0A7N2QY71</accession>
<keyword evidence="9" id="KW-0418">Kinase</keyword>
<keyword evidence="7 21" id="KW-0732">Signal</keyword>
<protein>
    <recommendedName>
        <fullName evidence="2">non-specific serine/threonine protein kinase</fullName>
        <ecNumber evidence="2">2.7.11.1</ecNumber>
    </recommendedName>
</protein>
<dbReference type="InterPro" id="IPR036426">
    <property type="entry name" value="Bulb-type_lectin_dom_sf"/>
</dbReference>
<evidence type="ECO:0000256" key="11">
    <source>
        <dbReference type="ARBA" id="ARBA00022989"/>
    </source>
</evidence>
<dbReference type="CDD" id="cd01098">
    <property type="entry name" value="PAN_AP_plant"/>
    <property type="match status" value="1"/>
</dbReference>
<dbReference type="SUPFAM" id="SSF56112">
    <property type="entry name" value="Protein kinase-like (PK-like)"/>
    <property type="match status" value="2"/>
</dbReference>
<keyword evidence="13" id="KW-1015">Disulfide bond</keyword>
<feature type="domain" description="Protein kinase" evidence="22">
    <location>
        <begin position="504"/>
        <end position="788"/>
    </location>
</feature>
<evidence type="ECO:0000256" key="12">
    <source>
        <dbReference type="ARBA" id="ARBA00023136"/>
    </source>
</evidence>
<evidence type="ECO:0000256" key="9">
    <source>
        <dbReference type="ARBA" id="ARBA00022777"/>
    </source>
</evidence>
<dbReference type="PANTHER" id="PTHR47974">
    <property type="entry name" value="OS07G0415500 PROTEIN"/>
    <property type="match status" value="1"/>
</dbReference>
<evidence type="ECO:0000256" key="10">
    <source>
        <dbReference type="ARBA" id="ARBA00022840"/>
    </source>
</evidence>
<reference evidence="26" key="2">
    <citation type="submission" date="2021-01" db="UniProtKB">
        <authorList>
            <consortium name="EnsemblPlants"/>
        </authorList>
    </citation>
    <scope>IDENTIFICATION</scope>
</reference>
<dbReference type="GO" id="GO:0004674">
    <property type="term" value="F:protein serine/threonine kinase activity"/>
    <property type="evidence" value="ECO:0007669"/>
    <property type="project" value="UniProtKB-KW"/>
</dbReference>
<keyword evidence="3" id="KW-0723">Serine/threonine-protein kinase</keyword>
<feature type="signal peptide" evidence="21">
    <location>
        <begin position="1"/>
        <end position="21"/>
    </location>
</feature>
<evidence type="ECO:0000256" key="18">
    <source>
        <dbReference type="PROSITE-ProRule" id="PRU00076"/>
    </source>
</evidence>
<dbReference type="CDD" id="cd14066">
    <property type="entry name" value="STKc_IRAK"/>
    <property type="match status" value="1"/>
</dbReference>
<keyword evidence="12 20" id="KW-0472">Membrane</keyword>
<feature type="transmembrane region" description="Helical" evidence="20">
    <location>
        <begin position="447"/>
        <end position="471"/>
    </location>
</feature>
<evidence type="ECO:0000256" key="2">
    <source>
        <dbReference type="ARBA" id="ARBA00012513"/>
    </source>
</evidence>
<evidence type="ECO:0000259" key="25">
    <source>
        <dbReference type="PROSITE" id="PS50948"/>
    </source>
</evidence>
<keyword evidence="4 18" id="KW-0245">EGF-like domain</keyword>
<dbReference type="Proteomes" id="UP000594261">
    <property type="component" value="Chromosome 2"/>
</dbReference>
<keyword evidence="8 19" id="KW-0547">Nucleotide-binding</keyword>
<evidence type="ECO:0000256" key="13">
    <source>
        <dbReference type="ARBA" id="ARBA00023157"/>
    </source>
</evidence>
<dbReference type="InParanoid" id="A0A7N2QY71"/>
<feature type="binding site" evidence="19">
    <location>
        <position position="532"/>
    </location>
    <ligand>
        <name>ATP</name>
        <dbReference type="ChEBI" id="CHEBI:30616"/>
    </ligand>
</feature>
<dbReference type="GO" id="GO:0005524">
    <property type="term" value="F:ATP binding"/>
    <property type="evidence" value="ECO:0007669"/>
    <property type="project" value="UniProtKB-UniRule"/>
</dbReference>
<dbReference type="EnsemblPlants" id="QL02p003805:mrna">
    <property type="protein sequence ID" value="QL02p003805:mrna"/>
    <property type="gene ID" value="QL02p003805"/>
</dbReference>
<dbReference type="AlphaFoldDB" id="A0A7N2QY71"/>
<feature type="domain" description="Apple" evidence="25">
    <location>
        <begin position="329"/>
        <end position="413"/>
    </location>
</feature>
<evidence type="ECO:0000256" key="1">
    <source>
        <dbReference type="ARBA" id="ARBA00004479"/>
    </source>
</evidence>
<evidence type="ECO:0000256" key="17">
    <source>
        <dbReference type="ARBA" id="ARBA00048679"/>
    </source>
</evidence>
<evidence type="ECO:0000259" key="24">
    <source>
        <dbReference type="PROSITE" id="PS50927"/>
    </source>
</evidence>
<dbReference type="PROSITE" id="PS00107">
    <property type="entry name" value="PROTEIN_KINASE_ATP"/>
    <property type="match status" value="1"/>
</dbReference>
<dbReference type="InterPro" id="IPR000742">
    <property type="entry name" value="EGF"/>
</dbReference>
<dbReference type="PROSITE" id="PS00108">
    <property type="entry name" value="PROTEIN_KINASE_ST"/>
    <property type="match status" value="1"/>
</dbReference>
<evidence type="ECO:0000256" key="6">
    <source>
        <dbReference type="ARBA" id="ARBA00022692"/>
    </source>
</evidence>
<comment type="caution">
    <text evidence="18">Lacks conserved residue(s) required for the propagation of feature annotation.</text>
</comment>
<sequence length="1064" mass="119917">MGSPIFFLLLSLAFSFPLSSSALIAISNGTSISVEKPDSLISPNGDFSAGFYSVGDNAYCFAIWFCNSRTVVWMANRDRPVNGKHSKLSLLKNGNLILTDANKLNVWITNTVSLSFVQLSLYNTGNLVLCNVDGVILWQSFDFPTDTLLPQQLLTRNIKLVSSRSQSNYSTGFYEFFFNNKNILRLFYNDSGISSTDYWPNPWLTLWDTGRISYNNSKTAVLNSLGNFSSSDNLTFVSADYGAVLHRRLTLDYDGNIRLYSWEEEGQSWVVSWQAIQKPCEMIPGACGANGLCSYVIGSGRKCSCPPGYKMKNRIDWADGCELEVDLSCEQNESGFLQLSQVDFYSYYGNDFGLFNNYSFDQCRDLCLASCDCEAFEYSFNEYYGYSKCSPKTRLLNGYRTPNSNGDLFLKLPKSKISSLLNPLEEFNLTCPGDGTIQSGRNRTQKFMLWFACGVGGLEIISFFLVWCLFIKIEKSLGVDKQAYDRAAIGFRNFTYTELKKATKNFSEEIGRGAGGIVYKGVLSDKRVAAIKLLKEASQGDGEFLAEVTIIGRINHMNLIEMWGYCAEGKYRLLVYEYMEHGSLADNLSANVLDWEKRFKIVVGTAKGLAYLHEDCLDWILHCDIKPQNILLDSTYQPKVADFGLSKLQNRGVLKNSSFSNIRGTRGYMAPEWIFNLPITSKVDVYSYGIVVLEMVTGKGPSRSVHAIDDGREAEHKRLVTWVREKMKKVATDTSLLEEIIDPMLVGKYDIFEMEALVHVALQCVEEDKDERPTMSQVVEMLLRQEKVSDVVIFDECSDDWEEEGKTWVVSWQAIQTPCNIPGACGANSLWSYVIGSGWKCSCLLGNKMKNHSDWAYGCEPQFHLSCNKNESKFQLLSHVDFYGNDFGVFLNYTLNHYKDICLKSCDCKAFQYTLRHGGIVYKGVLPDSRVAAIKRLNEANQGEEWVFNLPITSKVDVYGYGIVVVEMVTKKGPSRSVHAIDDGGEAEHKRLVTWGRENMKKEATNISSLENIIDPMLEGKYDMGEMEALLQVALQCVEEDKDARPTMSQVVEMLSYQEKDLVP</sequence>
<dbReference type="InterPro" id="IPR008271">
    <property type="entry name" value="Ser/Thr_kinase_AS"/>
</dbReference>
<dbReference type="Gene3D" id="1.10.510.10">
    <property type="entry name" value="Transferase(Phosphotransferase) domain 1"/>
    <property type="match status" value="2"/>
</dbReference>
<comment type="catalytic activity">
    <reaction evidence="17">
        <text>L-seryl-[protein] + ATP = O-phospho-L-seryl-[protein] + ADP + H(+)</text>
        <dbReference type="Rhea" id="RHEA:17989"/>
        <dbReference type="Rhea" id="RHEA-COMP:9863"/>
        <dbReference type="Rhea" id="RHEA-COMP:11604"/>
        <dbReference type="ChEBI" id="CHEBI:15378"/>
        <dbReference type="ChEBI" id="CHEBI:29999"/>
        <dbReference type="ChEBI" id="CHEBI:30616"/>
        <dbReference type="ChEBI" id="CHEBI:83421"/>
        <dbReference type="ChEBI" id="CHEBI:456216"/>
        <dbReference type="EC" id="2.7.11.1"/>
    </reaction>
</comment>
<dbReference type="GO" id="GO:0016020">
    <property type="term" value="C:membrane"/>
    <property type="evidence" value="ECO:0007669"/>
    <property type="project" value="UniProtKB-SubCell"/>
</dbReference>
<dbReference type="PROSITE" id="PS50948">
    <property type="entry name" value="PAN"/>
    <property type="match status" value="1"/>
</dbReference>
<dbReference type="Pfam" id="PF08276">
    <property type="entry name" value="PAN_2"/>
    <property type="match status" value="1"/>
</dbReference>
<dbReference type="SUPFAM" id="SSF51110">
    <property type="entry name" value="alpha-D-mannose-specific plant lectins"/>
    <property type="match status" value="1"/>
</dbReference>
<organism evidence="26 27">
    <name type="scientific">Quercus lobata</name>
    <name type="common">Valley oak</name>
    <dbReference type="NCBI Taxonomy" id="97700"/>
    <lineage>
        <taxon>Eukaryota</taxon>
        <taxon>Viridiplantae</taxon>
        <taxon>Streptophyta</taxon>
        <taxon>Embryophyta</taxon>
        <taxon>Tracheophyta</taxon>
        <taxon>Spermatophyta</taxon>
        <taxon>Magnoliopsida</taxon>
        <taxon>eudicotyledons</taxon>
        <taxon>Gunneridae</taxon>
        <taxon>Pentapetalae</taxon>
        <taxon>rosids</taxon>
        <taxon>fabids</taxon>
        <taxon>Fagales</taxon>
        <taxon>Fagaceae</taxon>
        <taxon>Quercus</taxon>
    </lineage>
</organism>
<dbReference type="PROSITE" id="PS50026">
    <property type="entry name" value="EGF_3"/>
    <property type="match status" value="1"/>
</dbReference>
<dbReference type="PROSITE" id="PS50011">
    <property type="entry name" value="PROTEIN_KINASE_DOM"/>
    <property type="match status" value="1"/>
</dbReference>
<feature type="chain" id="PRO_5029497136" description="non-specific serine/threonine protein kinase" evidence="21">
    <location>
        <begin position="22"/>
        <end position="1064"/>
    </location>
</feature>
<keyword evidence="10 19" id="KW-0067">ATP-binding</keyword>
<dbReference type="InterPro" id="IPR000858">
    <property type="entry name" value="S_locus_glycoprot_dom"/>
</dbReference>
<proteinExistence type="predicted"/>
<dbReference type="SMART" id="SM00220">
    <property type="entry name" value="S_TKc"/>
    <property type="match status" value="1"/>
</dbReference>
<evidence type="ECO:0000259" key="22">
    <source>
        <dbReference type="PROSITE" id="PS50011"/>
    </source>
</evidence>
<evidence type="ECO:0000313" key="27">
    <source>
        <dbReference type="Proteomes" id="UP000594261"/>
    </source>
</evidence>
<keyword evidence="5" id="KW-0808">Transferase</keyword>
<keyword evidence="27" id="KW-1185">Reference proteome</keyword>
<keyword evidence="11 20" id="KW-1133">Transmembrane helix</keyword>
<evidence type="ECO:0000256" key="3">
    <source>
        <dbReference type="ARBA" id="ARBA00022527"/>
    </source>
</evidence>
<feature type="domain" description="EGF-like" evidence="23">
    <location>
        <begin position="276"/>
        <end position="315"/>
    </location>
</feature>
<evidence type="ECO:0000256" key="8">
    <source>
        <dbReference type="ARBA" id="ARBA00022741"/>
    </source>
</evidence>
<comment type="catalytic activity">
    <reaction evidence="16">
        <text>L-threonyl-[protein] + ATP = O-phospho-L-threonyl-[protein] + ADP + H(+)</text>
        <dbReference type="Rhea" id="RHEA:46608"/>
        <dbReference type="Rhea" id="RHEA-COMP:11060"/>
        <dbReference type="Rhea" id="RHEA-COMP:11605"/>
        <dbReference type="ChEBI" id="CHEBI:15378"/>
        <dbReference type="ChEBI" id="CHEBI:30013"/>
        <dbReference type="ChEBI" id="CHEBI:30616"/>
        <dbReference type="ChEBI" id="CHEBI:61977"/>
        <dbReference type="ChEBI" id="CHEBI:456216"/>
        <dbReference type="EC" id="2.7.11.1"/>
    </reaction>
</comment>
<dbReference type="GO" id="GO:0048544">
    <property type="term" value="P:recognition of pollen"/>
    <property type="evidence" value="ECO:0007669"/>
    <property type="project" value="InterPro"/>
</dbReference>
<keyword evidence="6 20" id="KW-0812">Transmembrane</keyword>
<dbReference type="FunFam" id="1.10.510.10:FF:000537">
    <property type="entry name" value="Putative receptor-like protein kinase"/>
    <property type="match status" value="1"/>
</dbReference>
<keyword evidence="15" id="KW-0325">Glycoprotein</keyword>
<dbReference type="EC" id="2.7.11.1" evidence="2"/>
<evidence type="ECO:0000256" key="5">
    <source>
        <dbReference type="ARBA" id="ARBA00022679"/>
    </source>
</evidence>
<dbReference type="Gene3D" id="2.90.10.10">
    <property type="entry name" value="Bulb-type lectin domain"/>
    <property type="match status" value="1"/>
</dbReference>
<evidence type="ECO:0000256" key="7">
    <source>
        <dbReference type="ARBA" id="ARBA00022729"/>
    </source>
</evidence>
<dbReference type="PROSITE" id="PS50927">
    <property type="entry name" value="BULB_LECTIN"/>
    <property type="match status" value="1"/>
</dbReference>
<reference evidence="27" key="1">
    <citation type="journal article" date="2016" name="G3 (Bethesda)">
        <title>First Draft Assembly and Annotation of the Genome of a California Endemic Oak Quercus lobata Nee (Fagaceae).</title>
        <authorList>
            <person name="Sork V.L."/>
            <person name="Fitz-Gibbon S.T."/>
            <person name="Puiu D."/>
            <person name="Crepeau M."/>
            <person name="Gugger P.F."/>
            <person name="Sherman R."/>
            <person name="Stevens K."/>
            <person name="Langley C.H."/>
            <person name="Pellegrini M."/>
            <person name="Salzberg S.L."/>
        </authorList>
    </citation>
    <scope>NUCLEOTIDE SEQUENCE [LARGE SCALE GENOMIC DNA]</scope>
    <source>
        <strain evidence="27">cv. SW786</strain>
    </source>
</reference>
<dbReference type="CDD" id="cd00028">
    <property type="entry name" value="B_lectin"/>
    <property type="match status" value="1"/>
</dbReference>
<dbReference type="InterPro" id="IPR003609">
    <property type="entry name" value="Pan_app"/>
</dbReference>
<comment type="subcellular location">
    <subcellularLocation>
        <location evidence="1">Membrane</location>
        <topology evidence="1">Single-pass type I membrane protein</topology>
    </subcellularLocation>
</comment>
<evidence type="ECO:0000256" key="19">
    <source>
        <dbReference type="PROSITE-ProRule" id="PRU10141"/>
    </source>
</evidence>
<keyword evidence="14" id="KW-0675">Receptor</keyword>
<dbReference type="Gramene" id="QL02p003805:mrna">
    <property type="protein sequence ID" value="QL02p003805:mrna"/>
    <property type="gene ID" value="QL02p003805"/>
</dbReference>
<dbReference type="PANTHER" id="PTHR47974:SF3">
    <property type="entry name" value="RECEPTOR-LIKE SERINE_THREONINE-PROTEIN KINASE"/>
    <property type="match status" value="1"/>
</dbReference>
<dbReference type="InterPro" id="IPR017441">
    <property type="entry name" value="Protein_kinase_ATP_BS"/>
</dbReference>
<evidence type="ECO:0000256" key="16">
    <source>
        <dbReference type="ARBA" id="ARBA00047899"/>
    </source>
</evidence>
<evidence type="ECO:0000256" key="14">
    <source>
        <dbReference type="ARBA" id="ARBA00023170"/>
    </source>
</evidence>
<dbReference type="Pfam" id="PF01453">
    <property type="entry name" value="B_lectin"/>
    <property type="match status" value="1"/>
</dbReference>
<evidence type="ECO:0000256" key="21">
    <source>
        <dbReference type="SAM" id="SignalP"/>
    </source>
</evidence>
<dbReference type="InterPro" id="IPR001480">
    <property type="entry name" value="Bulb-type_lectin_dom"/>
</dbReference>
<evidence type="ECO:0000313" key="26">
    <source>
        <dbReference type="EnsemblPlants" id="QL02p003805:mrna"/>
    </source>
</evidence>
<dbReference type="Pfam" id="PF00069">
    <property type="entry name" value="Pkinase"/>
    <property type="match status" value="1"/>
</dbReference>
<feature type="domain" description="Bulb-type lectin" evidence="24">
    <location>
        <begin position="25"/>
        <end position="142"/>
    </location>
</feature>
<dbReference type="Pfam" id="PF00954">
    <property type="entry name" value="S_locus_glycop"/>
    <property type="match status" value="1"/>
</dbReference>
<evidence type="ECO:0000256" key="15">
    <source>
        <dbReference type="ARBA" id="ARBA00023180"/>
    </source>
</evidence>
<dbReference type="Gene3D" id="3.30.200.20">
    <property type="entry name" value="Phosphorylase Kinase, domain 1"/>
    <property type="match status" value="1"/>
</dbReference>
<dbReference type="SMART" id="SM00108">
    <property type="entry name" value="B_lectin"/>
    <property type="match status" value="1"/>
</dbReference>
<evidence type="ECO:0000256" key="4">
    <source>
        <dbReference type="ARBA" id="ARBA00022536"/>
    </source>
</evidence>
<dbReference type="FunFam" id="3.30.200.20:FF:000059">
    <property type="entry name" value="S-receptor-like serine/threonine-protein kinase"/>
    <property type="match status" value="1"/>
</dbReference>